<keyword evidence="2" id="KW-0812">Transmembrane</keyword>
<dbReference type="PANTHER" id="PTHR31226">
    <property type="entry name" value="TRANSMEMBRANE PROTEIN 117"/>
    <property type="match status" value="1"/>
</dbReference>
<dbReference type="InterPro" id="IPR029370">
    <property type="entry name" value="TMEM117"/>
</dbReference>
<comment type="caution">
    <text evidence="3">The sequence shown here is derived from an EMBL/GenBank/DDBJ whole genome shotgun (WGS) entry which is preliminary data.</text>
</comment>
<feature type="transmembrane region" description="Helical" evidence="2">
    <location>
        <begin position="145"/>
        <end position="166"/>
    </location>
</feature>
<dbReference type="AlphaFoldDB" id="A0A3R7M902"/>
<sequence>MFPNHESDKRKTIKKRKDEKIQSAFEKAAPDRRVSNAAAAPSRGAQRLNSGHVAQPVHCIPPAAVLIFPLIPSPSPPSALTDQRGDPVSRKVYTVEDSRFISENNETTWAWEARGEINGTTGKPYREQDMCMYSRYMGYTLSVKCTAFIPNILGLVMLFTLVSLYGRFPPNQDGTYGGRLKKKRRSSWRRERKSTSEQHYYRDLSTGSLNEKRAIKILKGTKMKVSKTTNL</sequence>
<evidence type="ECO:0000313" key="4">
    <source>
        <dbReference type="Proteomes" id="UP000283509"/>
    </source>
</evidence>
<keyword evidence="2" id="KW-0472">Membrane</keyword>
<feature type="compositionally biased region" description="Basic and acidic residues" evidence="1">
    <location>
        <begin position="1"/>
        <end position="21"/>
    </location>
</feature>
<dbReference type="Proteomes" id="UP000283509">
    <property type="component" value="Unassembled WGS sequence"/>
</dbReference>
<keyword evidence="4" id="KW-1185">Reference proteome</keyword>
<organism evidence="3 4">
    <name type="scientific">Penaeus vannamei</name>
    <name type="common">Whiteleg shrimp</name>
    <name type="synonym">Litopenaeus vannamei</name>
    <dbReference type="NCBI Taxonomy" id="6689"/>
    <lineage>
        <taxon>Eukaryota</taxon>
        <taxon>Metazoa</taxon>
        <taxon>Ecdysozoa</taxon>
        <taxon>Arthropoda</taxon>
        <taxon>Crustacea</taxon>
        <taxon>Multicrustacea</taxon>
        <taxon>Malacostraca</taxon>
        <taxon>Eumalacostraca</taxon>
        <taxon>Eucarida</taxon>
        <taxon>Decapoda</taxon>
        <taxon>Dendrobranchiata</taxon>
        <taxon>Penaeoidea</taxon>
        <taxon>Penaeidae</taxon>
        <taxon>Penaeus</taxon>
    </lineage>
</organism>
<dbReference type="STRING" id="6689.A0A3R7M902"/>
<reference evidence="3 4" key="1">
    <citation type="submission" date="2018-04" db="EMBL/GenBank/DDBJ databases">
        <authorList>
            <person name="Zhang X."/>
            <person name="Yuan J."/>
            <person name="Li F."/>
            <person name="Xiang J."/>
        </authorList>
    </citation>
    <scope>NUCLEOTIDE SEQUENCE [LARGE SCALE GENOMIC DNA]</scope>
    <source>
        <tissue evidence="3">Muscle</tissue>
    </source>
</reference>
<accession>A0A3R7M902</accession>
<dbReference type="Pfam" id="PF15113">
    <property type="entry name" value="TMEM117"/>
    <property type="match status" value="1"/>
</dbReference>
<dbReference type="GO" id="GO:0070059">
    <property type="term" value="P:intrinsic apoptotic signaling pathway in response to endoplasmic reticulum stress"/>
    <property type="evidence" value="ECO:0007669"/>
    <property type="project" value="TreeGrafter"/>
</dbReference>
<feature type="region of interest" description="Disordered" evidence="1">
    <location>
        <begin position="1"/>
        <end position="49"/>
    </location>
</feature>
<gene>
    <name evidence="3" type="ORF">C7M84_006208</name>
</gene>
<evidence type="ECO:0000256" key="2">
    <source>
        <dbReference type="SAM" id="Phobius"/>
    </source>
</evidence>
<reference evidence="3 4" key="2">
    <citation type="submission" date="2019-01" db="EMBL/GenBank/DDBJ databases">
        <title>The decoding of complex shrimp genome reveals the adaptation for benthos swimmer, frequently molting mechanism and breeding impact on genome.</title>
        <authorList>
            <person name="Sun Y."/>
            <person name="Gao Y."/>
            <person name="Yu Y."/>
        </authorList>
    </citation>
    <scope>NUCLEOTIDE SEQUENCE [LARGE SCALE GENOMIC DNA]</scope>
    <source>
        <tissue evidence="3">Muscle</tissue>
    </source>
</reference>
<protein>
    <submittedName>
        <fullName evidence="3">Uncharacterized protein</fullName>
    </submittedName>
</protein>
<dbReference type="EMBL" id="QCYY01001796">
    <property type="protein sequence ID" value="ROT75256.1"/>
    <property type="molecule type" value="Genomic_DNA"/>
</dbReference>
<evidence type="ECO:0000256" key="1">
    <source>
        <dbReference type="SAM" id="MobiDB-lite"/>
    </source>
</evidence>
<keyword evidence="2" id="KW-1133">Transmembrane helix</keyword>
<feature type="compositionally biased region" description="Basic residues" evidence="1">
    <location>
        <begin position="179"/>
        <end position="192"/>
    </location>
</feature>
<feature type="region of interest" description="Disordered" evidence="1">
    <location>
        <begin position="175"/>
        <end position="194"/>
    </location>
</feature>
<dbReference type="PANTHER" id="PTHR31226:SF1">
    <property type="entry name" value="TRANSMEMBRANE PROTEIN 117"/>
    <property type="match status" value="1"/>
</dbReference>
<evidence type="ECO:0000313" key="3">
    <source>
        <dbReference type="EMBL" id="ROT75256.1"/>
    </source>
</evidence>
<proteinExistence type="predicted"/>
<dbReference type="OrthoDB" id="419441at2759"/>
<name>A0A3R7M902_PENVA</name>